<dbReference type="InterPro" id="IPR001789">
    <property type="entry name" value="Sig_transdc_resp-reg_receiver"/>
</dbReference>
<dbReference type="SUPFAM" id="SSF52172">
    <property type="entry name" value="CheY-like"/>
    <property type="match status" value="1"/>
</dbReference>
<evidence type="ECO:0000256" key="2">
    <source>
        <dbReference type="ARBA" id="ARBA00022840"/>
    </source>
</evidence>
<evidence type="ECO:0000256" key="5">
    <source>
        <dbReference type="ARBA" id="ARBA00023163"/>
    </source>
</evidence>
<comment type="caution">
    <text evidence="10">The sequence shown here is derived from an EMBL/GenBank/DDBJ whole genome shotgun (WGS) entry which is preliminary data.</text>
</comment>
<organism evidence="10 11">
    <name type="scientific">Sphingomonas arantia</name>
    <dbReference type="NCBI Taxonomy" id="1460676"/>
    <lineage>
        <taxon>Bacteria</taxon>
        <taxon>Pseudomonadati</taxon>
        <taxon>Pseudomonadota</taxon>
        <taxon>Alphaproteobacteria</taxon>
        <taxon>Sphingomonadales</taxon>
        <taxon>Sphingomonadaceae</taxon>
        <taxon>Sphingomonas</taxon>
    </lineage>
</organism>
<proteinExistence type="predicted"/>
<name>A0ABW4TW62_9SPHN</name>
<feature type="domain" description="Response regulatory" evidence="9">
    <location>
        <begin position="31"/>
        <end position="150"/>
    </location>
</feature>
<dbReference type="Gene3D" id="1.10.8.60">
    <property type="match status" value="1"/>
</dbReference>
<dbReference type="SMART" id="SM00448">
    <property type="entry name" value="REC"/>
    <property type="match status" value="1"/>
</dbReference>
<dbReference type="PRINTS" id="PR01590">
    <property type="entry name" value="HTHFIS"/>
</dbReference>
<dbReference type="CDD" id="cd00156">
    <property type="entry name" value="REC"/>
    <property type="match status" value="1"/>
</dbReference>
<dbReference type="Pfam" id="PF00072">
    <property type="entry name" value="Response_reg"/>
    <property type="match status" value="1"/>
</dbReference>
<dbReference type="EMBL" id="JBHUGS010000002">
    <property type="protein sequence ID" value="MFD1950313.1"/>
    <property type="molecule type" value="Genomic_DNA"/>
</dbReference>
<dbReference type="PROSITE" id="PS50110">
    <property type="entry name" value="RESPONSE_REGULATORY"/>
    <property type="match status" value="1"/>
</dbReference>
<keyword evidence="4" id="KW-0805">Transcription regulation</keyword>
<dbReference type="SUPFAM" id="SSF52540">
    <property type="entry name" value="P-loop containing nucleoside triphosphate hydrolases"/>
    <property type="match status" value="1"/>
</dbReference>
<keyword evidence="11" id="KW-1185">Reference proteome</keyword>
<reference evidence="11" key="1">
    <citation type="journal article" date="2019" name="Int. J. Syst. Evol. Microbiol.">
        <title>The Global Catalogue of Microorganisms (GCM) 10K type strain sequencing project: providing services to taxonomists for standard genome sequencing and annotation.</title>
        <authorList>
            <consortium name="The Broad Institute Genomics Platform"/>
            <consortium name="The Broad Institute Genome Sequencing Center for Infectious Disease"/>
            <person name="Wu L."/>
            <person name="Ma J."/>
        </authorList>
    </citation>
    <scope>NUCLEOTIDE SEQUENCE [LARGE SCALE GENOMIC DNA]</scope>
    <source>
        <strain evidence="11">CGMCC 1.12702</strain>
    </source>
</reference>
<dbReference type="Pfam" id="PF02954">
    <property type="entry name" value="HTH_8"/>
    <property type="match status" value="1"/>
</dbReference>
<evidence type="ECO:0000256" key="4">
    <source>
        <dbReference type="ARBA" id="ARBA00023015"/>
    </source>
</evidence>
<keyword evidence="3" id="KW-0902">Two-component regulatory system</keyword>
<dbReference type="InterPro" id="IPR011006">
    <property type="entry name" value="CheY-like_superfamily"/>
</dbReference>
<evidence type="ECO:0000313" key="11">
    <source>
        <dbReference type="Proteomes" id="UP001597400"/>
    </source>
</evidence>
<keyword evidence="5" id="KW-0804">Transcription</keyword>
<dbReference type="Pfam" id="PF25601">
    <property type="entry name" value="AAA_lid_14"/>
    <property type="match status" value="1"/>
</dbReference>
<feature type="region of interest" description="Disordered" evidence="7">
    <location>
        <begin position="1"/>
        <end position="24"/>
    </location>
</feature>
<evidence type="ECO:0000259" key="8">
    <source>
        <dbReference type="PROSITE" id="PS50045"/>
    </source>
</evidence>
<dbReference type="PANTHER" id="PTHR32071">
    <property type="entry name" value="TRANSCRIPTIONAL REGULATORY PROTEIN"/>
    <property type="match status" value="1"/>
</dbReference>
<evidence type="ECO:0000256" key="3">
    <source>
        <dbReference type="ARBA" id="ARBA00023012"/>
    </source>
</evidence>
<dbReference type="InterPro" id="IPR027417">
    <property type="entry name" value="P-loop_NTPase"/>
</dbReference>
<sequence length="432" mass="45140">MTKPNTTASALSGPGQAVRDRTGNDTSSRATILLVDDNPEVARAIALAFDCAGHAIDVATGPEDAFSMLAQRRYNAILLDLNFTQGQTSGAEGFACLARIVADDPAAAVVVITAHSGIRIAVAAMQAGALDFVMKPWRNADLIARVGAAIAKRARPVTDPAAFVPAPHRLLGDSPPIVAARDLIRRIAPTAANVLVEGPPGSGRSLVATLIHDGSSHADGPATIVDLGDPAGWSRIDGATATLILRDPDLLETGAQLRLLDRLPDAVRTIGIVGDAARLSPRLRVRLGTIVLPLPPLAARGEDALLLARHFTRVAAERHGKPVPPFTASAEGLILSTRWTDEVRGLAQAVERAVLLDDDGVIDAGALAPALVRTIGTASPDPAAPLDVSLSASERVMIEAALRQHHHNVSHAAAALGLSRQALYRRMTRHGL</sequence>
<evidence type="ECO:0000313" key="10">
    <source>
        <dbReference type="EMBL" id="MFD1950313.1"/>
    </source>
</evidence>
<accession>A0ABW4TW62</accession>
<dbReference type="InterPro" id="IPR058031">
    <property type="entry name" value="AAA_lid_NorR"/>
</dbReference>
<evidence type="ECO:0000256" key="1">
    <source>
        <dbReference type="ARBA" id="ARBA00022741"/>
    </source>
</evidence>
<evidence type="ECO:0000259" key="9">
    <source>
        <dbReference type="PROSITE" id="PS50110"/>
    </source>
</evidence>
<feature type="modified residue" description="4-aspartylphosphate" evidence="6">
    <location>
        <position position="80"/>
    </location>
</feature>
<feature type="compositionally biased region" description="Polar residues" evidence="7">
    <location>
        <begin position="1"/>
        <end position="10"/>
    </location>
</feature>
<dbReference type="InterPro" id="IPR009057">
    <property type="entry name" value="Homeodomain-like_sf"/>
</dbReference>
<dbReference type="PROSITE" id="PS50045">
    <property type="entry name" value="SIGMA54_INTERACT_4"/>
    <property type="match status" value="1"/>
</dbReference>
<dbReference type="Proteomes" id="UP001597400">
    <property type="component" value="Unassembled WGS sequence"/>
</dbReference>
<evidence type="ECO:0000256" key="6">
    <source>
        <dbReference type="PROSITE-ProRule" id="PRU00169"/>
    </source>
</evidence>
<dbReference type="Gene3D" id="3.40.50.2300">
    <property type="match status" value="1"/>
</dbReference>
<protein>
    <submittedName>
        <fullName evidence="10">Sigma-54-dependent transcriptional regulator</fullName>
    </submittedName>
</protein>
<dbReference type="Gene3D" id="3.40.50.300">
    <property type="entry name" value="P-loop containing nucleotide triphosphate hydrolases"/>
    <property type="match status" value="1"/>
</dbReference>
<evidence type="ECO:0000256" key="7">
    <source>
        <dbReference type="SAM" id="MobiDB-lite"/>
    </source>
</evidence>
<keyword evidence="6" id="KW-0597">Phosphoprotein</keyword>
<dbReference type="Gene3D" id="1.10.10.60">
    <property type="entry name" value="Homeodomain-like"/>
    <property type="match status" value="1"/>
</dbReference>
<dbReference type="PANTHER" id="PTHR32071:SF57">
    <property type="entry name" value="C4-DICARBOXYLATE TRANSPORT TRANSCRIPTIONAL REGULATORY PROTEIN DCTD"/>
    <property type="match status" value="1"/>
</dbReference>
<feature type="domain" description="Sigma-54 factor interaction" evidence="8">
    <location>
        <begin position="170"/>
        <end position="355"/>
    </location>
</feature>
<gene>
    <name evidence="10" type="ORF">ACFSGX_05990</name>
</gene>
<dbReference type="SUPFAM" id="SSF46689">
    <property type="entry name" value="Homeodomain-like"/>
    <property type="match status" value="1"/>
</dbReference>
<dbReference type="InterPro" id="IPR002078">
    <property type="entry name" value="Sigma_54_int"/>
</dbReference>
<keyword evidence="1" id="KW-0547">Nucleotide-binding</keyword>
<dbReference type="RefSeq" id="WP_380928320.1">
    <property type="nucleotide sequence ID" value="NZ_JBHUGS010000002.1"/>
</dbReference>
<keyword evidence="2" id="KW-0067">ATP-binding</keyword>
<dbReference type="InterPro" id="IPR002197">
    <property type="entry name" value="HTH_Fis"/>
</dbReference>
<dbReference type="Pfam" id="PF00158">
    <property type="entry name" value="Sigma54_activat"/>
    <property type="match status" value="1"/>
</dbReference>